<evidence type="ECO:0000313" key="6">
    <source>
        <dbReference type="Proteomes" id="UP000185511"/>
    </source>
</evidence>
<dbReference type="RefSeq" id="WP_075737905.1">
    <property type="nucleotide sequence ID" value="NZ_CP016076.1"/>
</dbReference>
<dbReference type="Pfam" id="PF14011">
    <property type="entry name" value="ESX-1_EspG"/>
    <property type="match status" value="1"/>
</dbReference>
<evidence type="ECO:0000256" key="4">
    <source>
        <dbReference type="ARBA" id="ARBA00023186"/>
    </source>
</evidence>
<keyword evidence="3" id="KW-0963">Cytoplasm</keyword>
<accession>A0AAC9L889</accession>
<evidence type="ECO:0000256" key="3">
    <source>
        <dbReference type="ARBA" id="ARBA00022490"/>
    </source>
</evidence>
<protein>
    <submittedName>
        <fullName evidence="5">EspG family</fullName>
    </submittedName>
</protein>
<organism evidence="5 6">
    <name type="scientific">Actinoalloteichus fjordicus</name>
    <dbReference type="NCBI Taxonomy" id="1612552"/>
    <lineage>
        <taxon>Bacteria</taxon>
        <taxon>Bacillati</taxon>
        <taxon>Actinomycetota</taxon>
        <taxon>Actinomycetes</taxon>
        <taxon>Pseudonocardiales</taxon>
        <taxon>Pseudonocardiaceae</taxon>
        <taxon>Actinoalloteichus</taxon>
    </lineage>
</organism>
<reference evidence="6" key="1">
    <citation type="submission" date="2016-06" db="EMBL/GenBank/DDBJ databases">
        <title>Complete genome sequence of Actinoalloteichus fjordicus DSM 46855 (=ADI127-17), type strain of the new species Actinoalloteichus fjordicus.</title>
        <authorList>
            <person name="Ruckert C."/>
            <person name="Nouioui I."/>
            <person name="Willmese J."/>
            <person name="van Wezel G."/>
            <person name="Klenk H.-P."/>
            <person name="Kalinowski J."/>
            <person name="Zotchev S.B."/>
        </authorList>
    </citation>
    <scope>NUCLEOTIDE SEQUENCE [LARGE SCALE GENOMIC DNA]</scope>
    <source>
        <strain evidence="6">ADI127-7</strain>
    </source>
</reference>
<keyword evidence="6" id="KW-1185">Reference proteome</keyword>
<sequence length="269" mass="29053">MTERFTLTALAVDAVRTRLTTRLPPLFYTVGFGESAEERRHLHRRAWAELDSLGLLERGEPVSFLADAFATLSRPMRAVYGAYMIDRTTGANAVSAANGEFAVLATQTEPAGSTEAERPLTIERIWSTSLGRAVVEVLPQVPAGRGVSVSLPSDDVLRAAEAGGRSTAALRSAMTATGLRPGQADVVARTLTAQRLRAGQISATSFDRLTGRTIDGAYRVDFLDTAEGRYLMQHKPSHDGGHWFTIAPSDRAMLASQVDALLSTVEPRR</sequence>
<comment type="subcellular location">
    <subcellularLocation>
        <location evidence="1">Cytoplasm</location>
    </subcellularLocation>
</comment>
<dbReference type="KEGG" id="acad:UA74_00480"/>
<dbReference type="InterPro" id="IPR025734">
    <property type="entry name" value="EspG"/>
</dbReference>
<dbReference type="Proteomes" id="UP000185511">
    <property type="component" value="Chromosome"/>
</dbReference>
<proteinExistence type="inferred from homology"/>
<comment type="similarity">
    <text evidence="2">Belongs to the EspG family.</text>
</comment>
<dbReference type="AlphaFoldDB" id="A0AAC9L889"/>
<evidence type="ECO:0000256" key="2">
    <source>
        <dbReference type="ARBA" id="ARBA00006411"/>
    </source>
</evidence>
<keyword evidence="4" id="KW-0143">Chaperone</keyword>
<gene>
    <name evidence="5" type="ORF">UA74_00480</name>
</gene>
<evidence type="ECO:0000313" key="5">
    <source>
        <dbReference type="EMBL" id="APU12195.1"/>
    </source>
</evidence>
<dbReference type="EMBL" id="CP016076">
    <property type="protein sequence ID" value="APU12195.1"/>
    <property type="molecule type" value="Genomic_DNA"/>
</dbReference>
<name>A0AAC9L889_9PSEU</name>
<evidence type="ECO:0000256" key="1">
    <source>
        <dbReference type="ARBA" id="ARBA00004496"/>
    </source>
</evidence>